<organism evidence="4 6">
    <name type="scientific">Trichinella pseudospiralis</name>
    <name type="common">Parasitic roundworm</name>
    <dbReference type="NCBI Taxonomy" id="6337"/>
    <lineage>
        <taxon>Eukaryota</taxon>
        <taxon>Metazoa</taxon>
        <taxon>Ecdysozoa</taxon>
        <taxon>Nematoda</taxon>
        <taxon>Enoplea</taxon>
        <taxon>Dorylaimia</taxon>
        <taxon>Trichinellida</taxon>
        <taxon>Trichinellidae</taxon>
        <taxon>Trichinella</taxon>
    </lineage>
</organism>
<dbReference type="SUPFAM" id="SSF50814">
    <property type="entry name" value="Lipocalins"/>
    <property type="match status" value="1"/>
</dbReference>
<dbReference type="PROSITE" id="PS00213">
    <property type="entry name" value="LIPOCALIN"/>
    <property type="match status" value="1"/>
</dbReference>
<dbReference type="EMBL" id="JYDR01000002">
    <property type="protein sequence ID" value="KRY79161.1"/>
    <property type="molecule type" value="Genomic_DNA"/>
</dbReference>
<evidence type="ECO:0000313" key="3">
    <source>
        <dbReference type="EMBL" id="KRY79161.1"/>
    </source>
</evidence>
<dbReference type="Proteomes" id="UP000054805">
    <property type="component" value="Unassembled WGS sequence"/>
</dbReference>
<dbReference type="Pfam" id="PF24976">
    <property type="entry name" value="Lipocalin_10"/>
    <property type="match status" value="1"/>
</dbReference>
<dbReference type="InterPro" id="IPR056868">
    <property type="entry name" value="Lipocalin_dom_nem"/>
</dbReference>
<dbReference type="InterPro" id="IPR022272">
    <property type="entry name" value="Lipocalin_CS"/>
</dbReference>
<dbReference type="Proteomes" id="UP000054632">
    <property type="component" value="Unassembled WGS sequence"/>
</dbReference>
<dbReference type="EMBL" id="JYDS01000170">
    <property type="protein sequence ID" value="KRZ22548.1"/>
    <property type="molecule type" value="Genomic_DNA"/>
</dbReference>
<evidence type="ECO:0000256" key="1">
    <source>
        <dbReference type="SAM" id="MobiDB-lite"/>
    </source>
</evidence>
<evidence type="ECO:0000259" key="2">
    <source>
        <dbReference type="Pfam" id="PF24976"/>
    </source>
</evidence>
<protein>
    <recommendedName>
        <fullName evidence="2">Lipocalin domain-containing protein</fullName>
    </recommendedName>
</protein>
<name>A0A0V1IJ44_TRIPS</name>
<sequence length="581" mass="63045">MYLKPFSKNFVKFNLLSWKFFEHACKASSKTKQSFGIQLQIKFSVWSDYVEPKELVGASEKAIMRSSWLHLLLLVISNLAITVHGGTFQLPPVQREAPKPSVPADLAHFFQLSDVKTRRLVDSYLPGVIPPASFDVIDANGNAAGAVTVKIPNEIATGLKLAERLVDGSTSASISSPSYSGSKPISGRSSISGIPSYRPDLPKAPIVQPASVGLFPSNRPDVPESGLGPLAKAEPSEVTTRAESFGDIFQPLIKEAEEKLQLGLSKVSPVQSSFKTGSGLPRSSQPVAEDSFSSGKEPPLPFPVPEPPQKRGGLVSQILHSVGLNRLAEQVSMDELKALGGLKPPGAPGSSMLSGALYNILSNVDPKANKHALQREVENVAVGTNLALVENLLLQPNSPLCQPQPETVQTFDIDKFTGKWYQVVYSPPLSSGPCSMITYQKVADVGKGNSGTIFDTFEYTTGASNQVKPKIASGYGIVKGPGQLVYRTSNSPNDIRVHIIKTGPLNSRGQYEYVVMTVTCNYPLHVLARDPVQYKIKYEAEVNEFLEKKKLVAGWTKVLNLIAPVDYNFCTFPPTLFNERH</sequence>
<feature type="region of interest" description="Disordered" evidence="1">
    <location>
        <begin position="267"/>
        <end position="304"/>
    </location>
</feature>
<feature type="region of interest" description="Disordered" evidence="1">
    <location>
        <begin position="215"/>
        <end position="241"/>
    </location>
</feature>
<evidence type="ECO:0000313" key="5">
    <source>
        <dbReference type="Proteomes" id="UP000054632"/>
    </source>
</evidence>
<evidence type="ECO:0000313" key="4">
    <source>
        <dbReference type="EMBL" id="KRZ22548.1"/>
    </source>
</evidence>
<gene>
    <name evidence="3" type="ORF">T4A_6943</name>
    <name evidence="4" type="ORF">T4B_13085</name>
</gene>
<dbReference type="PANTHER" id="PTHR37437:SF4">
    <property type="entry name" value="LIPOCALIN-RELATED PROTEIN"/>
    <property type="match status" value="1"/>
</dbReference>
<keyword evidence="6" id="KW-1185">Reference proteome</keyword>
<feature type="compositionally biased region" description="Polar residues" evidence="1">
    <location>
        <begin position="268"/>
        <end position="294"/>
    </location>
</feature>
<dbReference type="InterPro" id="IPR012674">
    <property type="entry name" value="Calycin"/>
</dbReference>
<accession>A0A0V1IJ44</accession>
<dbReference type="AlphaFoldDB" id="A0A0V1IJ44"/>
<evidence type="ECO:0000313" key="6">
    <source>
        <dbReference type="Proteomes" id="UP000054805"/>
    </source>
</evidence>
<dbReference type="PANTHER" id="PTHR37437">
    <property type="entry name" value="LIPOCALIN-RELATED PROTEIN-RELATED"/>
    <property type="match status" value="1"/>
</dbReference>
<feature type="domain" description="Lipocalin" evidence="2">
    <location>
        <begin position="411"/>
        <end position="571"/>
    </location>
</feature>
<feature type="region of interest" description="Disordered" evidence="1">
    <location>
        <begin position="170"/>
        <end position="194"/>
    </location>
</feature>
<comment type="caution">
    <text evidence="4">The sequence shown here is derived from an EMBL/GenBank/DDBJ whole genome shotgun (WGS) entry which is preliminary data.</text>
</comment>
<dbReference type="Gene3D" id="2.40.128.20">
    <property type="match status" value="1"/>
</dbReference>
<proteinExistence type="predicted"/>
<reference evidence="5 6" key="1">
    <citation type="submission" date="2015-01" db="EMBL/GenBank/DDBJ databases">
        <title>Evolution of Trichinella species and genotypes.</title>
        <authorList>
            <person name="Korhonen P.K."/>
            <person name="Edoardo P."/>
            <person name="Giuseppe L.R."/>
            <person name="Gasser R.B."/>
        </authorList>
    </citation>
    <scope>NUCLEOTIDE SEQUENCE [LARGE SCALE GENOMIC DNA]</scope>
    <source>
        <strain evidence="3">ISS13</strain>
        <strain evidence="4">ISS588</strain>
    </source>
</reference>